<dbReference type="GO" id="GO:0005886">
    <property type="term" value="C:plasma membrane"/>
    <property type="evidence" value="ECO:0007669"/>
    <property type="project" value="TreeGrafter"/>
</dbReference>
<feature type="compositionally biased region" description="Pro residues" evidence="1">
    <location>
        <begin position="291"/>
        <end position="300"/>
    </location>
</feature>
<dbReference type="PANTHER" id="PTHR30441:SF4">
    <property type="entry name" value="PROTEIN ASMA"/>
    <property type="match status" value="1"/>
</dbReference>
<comment type="caution">
    <text evidence="2">The sequence shown here is derived from an EMBL/GenBank/DDBJ whole genome shotgun (WGS) entry which is preliminary data.</text>
</comment>
<accession>A0A8J6YMV7</accession>
<reference evidence="2" key="1">
    <citation type="submission" date="2020-10" db="EMBL/GenBank/DDBJ databases">
        <title>Genome sequence of the unusual species of purple photosynthetic bacteria, Phaeovibrio sulfidiphilus DSM 23193, type strain.</title>
        <authorList>
            <person name="Kyndt J.A."/>
            <person name="Meyer T.E."/>
        </authorList>
    </citation>
    <scope>NUCLEOTIDE SEQUENCE</scope>
    <source>
        <strain evidence="2">DSM 23193</strain>
    </source>
</reference>
<proteinExistence type="predicted"/>
<sequence length="1172" mass="122906">MFLVSSVFLWRLSQGPVSLEPFIGFLEAQARDYLSGTDIHLTLGGARFHWPSWREAPSVTLRDLSILGTGGRPLGMVPEVKLRLSPGKLVRGELPVRSLEISRPVLYLVRRADGSIGMRMNLMDHSGAQDTPDSGSPDSSGDLSTWLSGGDGDDTGALLAALDQLAPLRSLLLSLREGVFIFENRQNGADFQIQDINVTVDVRPATIGLKVHGALPAPSVPRDATGDALGGAEPRGTGLGLSVNLMRGHSGLASVRLDVESLSLEEVARIAATVSGETPPSPGTGSASMPPARPGDPAPAAPGTGHTEAAGPEPMADDTSSGGPDTRDESLPAPDLAPGPMPKDLTGWSEAVRGRLNLSMLLQVDVPALLGRPATGSRGTAQNEPPPGPDQPPLAEPLELSERLRNGLRGASLRLESPAVSVALPLFPAPLTVRDLGAQIFVTAGAREISVRSLRLQVPGGGTVSVSGDIRDLATEPRIHLDTGFQSVKALDIVALWPVGAAENARLWLQENLIGGDLDDGHIALDLAADGAGDLDLVHMEGQARVTDASLWCRKPLPPLERVQGVLEFRTDTISGRVSSGGVRGFDDLLIRGGAFTFSGIDEEDQDADIEVDVEGGLVSALTVLDMEPFGYATELGIRPDDMKGHATGRLVFRFPMLADLEFDQIHVEARADLTDVGLPDVLWGQDLTGGVLTLDLTEDGMDVKGTASVGPVGTTLQWRENFTSDAPFRSRYEITGVVDEAGRAAMGFELPDDGPLSARGPMNLEAVVVRPDKTTTDLDIKLNLAQTELAVPALGWKKSPGQTANLTLSGRLGPKTGQLTIKARAGTEARLDGTLGLATQPEVRPRQFRIRTLQVLDSQVAAEVSWSSDGSAAIVVTDGHIDARALFETSGPGSQPASPPGPDTKPGAAPEKAGTPFSLSASLSSVRMDETLYLDQVTLEGSHSGTEWLRAEARGRIRDGGSFQLAVKPPQAPGGPQPFTFDAEDAGLLLKALGALDTIKGGTFRVSGTISADHTVEGLARMKDFRVTNAPVLAKLVSVAGLTGILDAFKGPGLGFSNARAPFRYKAGVLTLEDASAKGSSIGLTASGTVDRSARTLSIHGAIVPAYAVNSLLGYIPLVGDLLQGGKDEGLFAANYSLSGSLDDPKVSVNPLSVLAPGFLRGIFNIFSNDN</sequence>
<keyword evidence="3" id="KW-1185">Reference proteome</keyword>
<feature type="compositionally biased region" description="Low complexity" evidence="1">
    <location>
        <begin position="301"/>
        <end position="312"/>
    </location>
</feature>
<feature type="region of interest" description="Disordered" evidence="1">
    <location>
        <begin position="371"/>
        <end position="396"/>
    </location>
</feature>
<dbReference type="EMBL" id="JACZHT010000006">
    <property type="protein sequence ID" value="MBE1237678.1"/>
    <property type="molecule type" value="Genomic_DNA"/>
</dbReference>
<organism evidence="2 3">
    <name type="scientific">Phaeovibrio sulfidiphilus</name>
    <dbReference type="NCBI Taxonomy" id="1220600"/>
    <lineage>
        <taxon>Bacteria</taxon>
        <taxon>Pseudomonadati</taxon>
        <taxon>Pseudomonadota</taxon>
        <taxon>Alphaproteobacteria</taxon>
        <taxon>Rhodospirillales</taxon>
        <taxon>Rhodospirillaceae</taxon>
        <taxon>Phaeovibrio</taxon>
    </lineage>
</organism>
<gene>
    <name evidence="2" type="ORF">IHV25_08460</name>
</gene>
<protein>
    <submittedName>
        <fullName evidence="2">AsmA-like C-terminal domain-containing protein</fullName>
    </submittedName>
</protein>
<dbReference type="PANTHER" id="PTHR30441">
    <property type="entry name" value="DUF748 DOMAIN-CONTAINING PROTEIN"/>
    <property type="match status" value="1"/>
</dbReference>
<dbReference type="AlphaFoldDB" id="A0A8J6YMV7"/>
<feature type="region of interest" description="Disordered" evidence="1">
    <location>
        <begin position="122"/>
        <end position="147"/>
    </location>
</feature>
<feature type="region of interest" description="Disordered" evidence="1">
    <location>
        <begin position="273"/>
        <end position="347"/>
    </location>
</feature>
<dbReference type="RefSeq" id="WP_192534683.1">
    <property type="nucleotide sequence ID" value="NZ_JACZHT010000006.1"/>
</dbReference>
<feature type="region of interest" description="Disordered" evidence="1">
    <location>
        <begin position="887"/>
        <end position="918"/>
    </location>
</feature>
<evidence type="ECO:0000256" key="1">
    <source>
        <dbReference type="SAM" id="MobiDB-lite"/>
    </source>
</evidence>
<name>A0A8J6YMV7_9PROT</name>
<dbReference type="GO" id="GO:0090313">
    <property type="term" value="P:regulation of protein targeting to membrane"/>
    <property type="evidence" value="ECO:0007669"/>
    <property type="project" value="TreeGrafter"/>
</dbReference>
<evidence type="ECO:0000313" key="2">
    <source>
        <dbReference type="EMBL" id="MBE1237678.1"/>
    </source>
</evidence>
<feature type="compositionally biased region" description="Polar residues" evidence="1">
    <location>
        <begin position="275"/>
        <end position="287"/>
    </location>
</feature>
<dbReference type="Proteomes" id="UP000631034">
    <property type="component" value="Unassembled WGS sequence"/>
</dbReference>
<dbReference type="InterPro" id="IPR052894">
    <property type="entry name" value="AsmA-related"/>
</dbReference>
<evidence type="ECO:0000313" key="3">
    <source>
        <dbReference type="Proteomes" id="UP000631034"/>
    </source>
</evidence>
<feature type="compositionally biased region" description="Low complexity" evidence="1">
    <location>
        <begin position="130"/>
        <end position="145"/>
    </location>
</feature>
<feature type="compositionally biased region" description="Pro residues" evidence="1">
    <location>
        <begin position="384"/>
        <end position="395"/>
    </location>
</feature>